<keyword evidence="3" id="KW-1185">Reference proteome</keyword>
<evidence type="ECO:0000313" key="2">
    <source>
        <dbReference type="EMBL" id="MBB6052544.1"/>
    </source>
</evidence>
<name>A0A7W9SV69_ARMRO</name>
<dbReference type="Proteomes" id="UP000520814">
    <property type="component" value="Unassembled WGS sequence"/>
</dbReference>
<gene>
    <name evidence="2" type="ORF">HNQ39_004365</name>
</gene>
<proteinExistence type="predicted"/>
<sequence length="166" mass="18226">MKYDTFVKLRGVGCLALLVAPIALFVVRSNANKAAEQAAPALVNEGMPIPPPPGEGATTTPAEGSLSDVDREVLKLQKEPLDRGTPDAKGPKWRVKKGGVVIELRCDQDKGYTTWNRAKIDANNNKQFDETWAFKKDGTVERKVAPNDDQNYTQTFVLSGETWVPK</sequence>
<organism evidence="2 3">
    <name type="scientific">Armatimonas rosea</name>
    <dbReference type="NCBI Taxonomy" id="685828"/>
    <lineage>
        <taxon>Bacteria</taxon>
        <taxon>Bacillati</taxon>
        <taxon>Armatimonadota</taxon>
        <taxon>Armatimonadia</taxon>
        <taxon>Armatimonadales</taxon>
        <taxon>Armatimonadaceae</taxon>
        <taxon>Armatimonas</taxon>
    </lineage>
</organism>
<evidence type="ECO:0000256" key="1">
    <source>
        <dbReference type="SAM" id="MobiDB-lite"/>
    </source>
</evidence>
<comment type="caution">
    <text evidence="2">The sequence shown here is derived from an EMBL/GenBank/DDBJ whole genome shotgun (WGS) entry which is preliminary data.</text>
</comment>
<accession>A0A7W9SV69</accession>
<feature type="region of interest" description="Disordered" evidence="1">
    <location>
        <begin position="45"/>
        <end position="65"/>
    </location>
</feature>
<dbReference type="RefSeq" id="WP_184201764.1">
    <property type="nucleotide sequence ID" value="NZ_JACHGW010000004.1"/>
</dbReference>
<dbReference type="EMBL" id="JACHGW010000004">
    <property type="protein sequence ID" value="MBB6052544.1"/>
    <property type="molecule type" value="Genomic_DNA"/>
</dbReference>
<evidence type="ECO:0000313" key="3">
    <source>
        <dbReference type="Proteomes" id="UP000520814"/>
    </source>
</evidence>
<dbReference type="AlphaFoldDB" id="A0A7W9SV69"/>
<protein>
    <submittedName>
        <fullName evidence="2">Uncharacterized protein</fullName>
    </submittedName>
</protein>
<feature type="compositionally biased region" description="Low complexity" evidence="1">
    <location>
        <begin position="55"/>
        <end position="64"/>
    </location>
</feature>
<reference evidence="2 3" key="1">
    <citation type="submission" date="2020-08" db="EMBL/GenBank/DDBJ databases">
        <title>Genomic Encyclopedia of Type Strains, Phase IV (KMG-IV): sequencing the most valuable type-strain genomes for metagenomic binning, comparative biology and taxonomic classification.</title>
        <authorList>
            <person name="Goeker M."/>
        </authorList>
    </citation>
    <scope>NUCLEOTIDE SEQUENCE [LARGE SCALE GENOMIC DNA]</scope>
    <source>
        <strain evidence="2 3">DSM 23562</strain>
    </source>
</reference>